<evidence type="ECO:0000256" key="1">
    <source>
        <dbReference type="ARBA" id="ARBA00022737"/>
    </source>
</evidence>
<dbReference type="PRINTS" id="PR00364">
    <property type="entry name" value="DISEASERSIST"/>
</dbReference>
<dbReference type="InterPro" id="IPR042197">
    <property type="entry name" value="Apaf_helical"/>
</dbReference>
<dbReference type="InterPro" id="IPR038005">
    <property type="entry name" value="RX-like_CC"/>
</dbReference>
<dbReference type="CDD" id="cd14798">
    <property type="entry name" value="RX-CC_like"/>
    <property type="match status" value="1"/>
</dbReference>
<dbReference type="InterPro" id="IPR027417">
    <property type="entry name" value="P-loop_NTPase"/>
</dbReference>
<keyword evidence="2" id="KW-0547">Nucleotide-binding</keyword>
<dbReference type="SUPFAM" id="SSF52540">
    <property type="entry name" value="P-loop containing nucleoside triphosphate hydrolases"/>
    <property type="match status" value="1"/>
</dbReference>
<dbReference type="InterPro" id="IPR041118">
    <property type="entry name" value="Rx_N"/>
</dbReference>
<evidence type="ECO:0000259" key="6">
    <source>
        <dbReference type="Pfam" id="PF18052"/>
    </source>
</evidence>
<keyword evidence="4" id="KW-0175">Coiled coil</keyword>
<dbReference type="Gene3D" id="1.10.8.430">
    <property type="entry name" value="Helical domain of apoptotic protease-activating factors"/>
    <property type="match status" value="1"/>
</dbReference>
<evidence type="ECO:0000313" key="7">
    <source>
        <dbReference type="EMBL" id="KAF5196337.1"/>
    </source>
</evidence>
<dbReference type="PANTHER" id="PTHR19338">
    <property type="entry name" value="TRANSLOCASE OF INNER MITOCHONDRIAL MEMBRANE 13 HOMOLOG"/>
    <property type="match status" value="1"/>
</dbReference>
<dbReference type="Pfam" id="PF00931">
    <property type="entry name" value="NB-ARC"/>
    <property type="match status" value="1"/>
</dbReference>
<keyword evidence="3" id="KW-0611">Plant defense</keyword>
<dbReference type="EMBL" id="JABWDY010016124">
    <property type="protein sequence ID" value="KAF5196337.1"/>
    <property type="molecule type" value="Genomic_DNA"/>
</dbReference>
<organism evidence="7 8">
    <name type="scientific">Thalictrum thalictroides</name>
    <name type="common">Rue-anemone</name>
    <name type="synonym">Anemone thalictroides</name>
    <dbReference type="NCBI Taxonomy" id="46969"/>
    <lineage>
        <taxon>Eukaryota</taxon>
        <taxon>Viridiplantae</taxon>
        <taxon>Streptophyta</taxon>
        <taxon>Embryophyta</taxon>
        <taxon>Tracheophyta</taxon>
        <taxon>Spermatophyta</taxon>
        <taxon>Magnoliopsida</taxon>
        <taxon>Ranunculales</taxon>
        <taxon>Ranunculaceae</taxon>
        <taxon>Thalictroideae</taxon>
        <taxon>Thalictrum</taxon>
    </lineage>
</organism>
<keyword evidence="1" id="KW-0677">Repeat</keyword>
<dbReference type="InterPro" id="IPR002182">
    <property type="entry name" value="NB-ARC"/>
</dbReference>
<evidence type="ECO:0000256" key="3">
    <source>
        <dbReference type="ARBA" id="ARBA00022821"/>
    </source>
</evidence>
<evidence type="ECO:0000313" key="8">
    <source>
        <dbReference type="Proteomes" id="UP000554482"/>
    </source>
</evidence>
<protein>
    <submittedName>
        <fullName evidence="7">Disease resistance protein</fullName>
    </submittedName>
</protein>
<dbReference type="FunFam" id="3.40.50.300:FF:001091">
    <property type="entry name" value="Probable disease resistance protein At1g61300"/>
    <property type="match status" value="1"/>
</dbReference>
<dbReference type="Gene3D" id="1.20.5.4130">
    <property type="match status" value="1"/>
</dbReference>
<proteinExistence type="predicted"/>
<sequence>MAESVVSFLLEKLVVLAEKEVELLKDVQNEIEEMKREFQSIKAFLRDADAKVDIDQGVKEWVEQVRDVAYEIENVLDDYLFSHHTKEVDNHVGVMHGRCIGSIAGIFQRVIDFFRCLKSQHEIGTQIQDIRVRIQEISNRRQRYNINNSVEQGSTSFTVTSTTKRDPREDALFLEEFQLVGIEKSKEKLFRYLLETETRLGVVAVYGQGGLGKTTLVKKVYDNSRVKGQFPYRAWITISQTYDAKSLLKSLMKQLFPTLGGAETMEAIELKQMLNYNLRQKRYVVVLDDIWKLDAWKDLKNAFPNDNESGSRLMVTTRFENIARSCLEEYGHMYLLQPLDSEDSWKLFYIKAFKSNLLNMNFSPEHVLRDRSAKFLIKCNGLPLAIVAIGGLLSMKQPSK</sequence>
<dbReference type="Proteomes" id="UP000554482">
    <property type="component" value="Unassembled WGS sequence"/>
</dbReference>
<reference evidence="7 8" key="1">
    <citation type="submission" date="2020-06" db="EMBL/GenBank/DDBJ databases">
        <title>Transcriptomic and genomic resources for Thalictrum thalictroides and T. hernandezii: Facilitating candidate gene discovery in an emerging model plant lineage.</title>
        <authorList>
            <person name="Arias T."/>
            <person name="Riano-Pachon D.M."/>
            <person name="Di Stilio V.S."/>
        </authorList>
    </citation>
    <scope>NUCLEOTIDE SEQUENCE [LARGE SCALE GENOMIC DNA]</scope>
    <source>
        <strain evidence="8">cv. WT478/WT964</strain>
        <tissue evidence="7">Leaves</tissue>
    </source>
</reference>
<accession>A0A7J6WHF6</accession>
<dbReference type="AlphaFoldDB" id="A0A7J6WHF6"/>
<feature type="domain" description="NB-ARC" evidence="5">
    <location>
        <begin position="183"/>
        <end position="356"/>
    </location>
</feature>
<dbReference type="Pfam" id="PF18052">
    <property type="entry name" value="Rx_N"/>
    <property type="match status" value="1"/>
</dbReference>
<dbReference type="GO" id="GO:0043531">
    <property type="term" value="F:ADP binding"/>
    <property type="evidence" value="ECO:0007669"/>
    <property type="project" value="InterPro"/>
</dbReference>
<dbReference type="OrthoDB" id="690341at2759"/>
<feature type="domain" description="Disease resistance N-terminal" evidence="6">
    <location>
        <begin position="5"/>
        <end position="87"/>
    </location>
</feature>
<name>A0A7J6WHF6_THATH</name>
<evidence type="ECO:0000256" key="4">
    <source>
        <dbReference type="SAM" id="Coils"/>
    </source>
</evidence>
<comment type="caution">
    <text evidence="7">The sequence shown here is derived from an EMBL/GenBank/DDBJ whole genome shotgun (WGS) entry which is preliminary data.</text>
</comment>
<evidence type="ECO:0000259" key="5">
    <source>
        <dbReference type="Pfam" id="PF00931"/>
    </source>
</evidence>
<dbReference type="Gene3D" id="3.40.50.300">
    <property type="entry name" value="P-loop containing nucleotide triphosphate hydrolases"/>
    <property type="match status" value="1"/>
</dbReference>
<gene>
    <name evidence="7" type="ORF">FRX31_014075</name>
</gene>
<feature type="coiled-coil region" evidence="4">
    <location>
        <begin position="17"/>
        <end position="44"/>
    </location>
</feature>
<dbReference type="PANTHER" id="PTHR19338:SF32">
    <property type="entry name" value="OS06G0287500 PROTEIN"/>
    <property type="match status" value="1"/>
</dbReference>
<dbReference type="GO" id="GO:0006952">
    <property type="term" value="P:defense response"/>
    <property type="evidence" value="ECO:0007669"/>
    <property type="project" value="UniProtKB-KW"/>
</dbReference>
<evidence type="ECO:0000256" key="2">
    <source>
        <dbReference type="ARBA" id="ARBA00022741"/>
    </source>
</evidence>
<keyword evidence="8" id="KW-1185">Reference proteome</keyword>